<comment type="similarity">
    <text evidence="3">Belongs to the glycosyl hydrolase 3 family.</text>
</comment>
<comment type="pathway">
    <text evidence="2">Glycan metabolism; cellulose degradation.</text>
</comment>
<evidence type="ECO:0000313" key="9">
    <source>
        <dbReference type="Proteomes" id="UP000007978"/>
    </source>
</evidence>
<evidence type="ECO:0000256" key="3">
    <source>
        <dbReference type="ARBA" id="ARBA00005336"/>
    </source>
</evidence>
<comment type="catalytic activity">
    <reaction evidence="1">
        <text>Hydrolysis of terminal, non-reducing beta-D-glucosyl residues with release of beta-D-glucose.</text>
        <dbReference type="EC" id="3.2.1.21"/>
    </reaction>
</comment>
<evidence type="ECO:0000256" key="6">
    <source>
        <dbReference type="ARBA" id="ARBA00023180"/>
    </source>
</evidence>
<dbReference type="GO" id="GO:0008422">
    <property type="term" value="F:beta-glucosidase activity"/>
    <property type="evidence" value="ECO:0007669"/>
    <property type="project" value="UniProtKB-EC"/>
</dbReference>
<dbReference type="OrthoDB" id="47059at2759"/>
<evidence type="ECO:0000256" key="2">
    <source>
        <dbReference type="ARBA" id="ARBA00004987"/>
    </source>
</evidence>
<evidence type="ECO:0000256" key="7">
    <source>
        <dbReference type="ARBA" id="ARBA00023295"/>
    </source>
</evidence>
<name>K3UC27_FUSPC</name>
<reference evidence="8 9" key="1">
    <citation type="journal article" date="2012" name="PLoS Pathog.">
        <title>Comparative pathogenomics reveals horizontally acquired novel virulence genes in fungi infecting cereal hosts.</title>
        <authorList>
            <person name="Gardiner D.M."/>
            <person name="McDonald M.C."/>
            <person name="Covarelli L."/>
            <person name="Solomon P.S."/>
            <person name="Rusu A.G."/>
            <person name="Marshall M."/>
            <person name="Kazan K."/>
            <person name="Chakraborty S."/>
            <person name="McDonald B.A."/>
            <person name="Manners J.M."/>
        </authorList>
    </citation>
    <scope>NUCLEOTIDE SEQUENCE [LARGE SCALE GENOMIC DNA]</scope>
    <source>
        <strain evidence="8 9">CS3096</strain>
    </source>
</reference>
<dbReference type="GO" id="GO:0009251">
    <property type="term" value="P:glucan catabolic process"/>
    <property type="evidence" value="ECO:0007669"/>
    <property type="project" value="TreeGrafter"/>
</dbReference>
<dbReference type="PANTHER" id="PTHR42715">
    <property type="entry name" value="BETA-GLUCOSIDASE"/>
    <property type="match status" value="1"/>
</dbReference>
<dbReference type="GeneID" id="20369431"/>
<keyword evidence="7" id="KW-0326">Glycosidase</keyword>
<comment type="caution">
    <text evidence="8">The sequence shown here is derived from an EMBL/GenBank/DDBJ whole genome shotgun (WGS) entry which is preliminary data.</text>
</comment>
<keyword evidence="9" id="KW-1185">Reference proteome</keyword>
<gene>
    <name evidence="8" type="ORF">FPSE_10814</name>
</gene>
<keyword evidence="6" id="KW-0325">Glycoprotein</keyword>
<dbReference type="SUPFAM" id="SSF51445">
    <property type="entry name" value="(Trans)glycosidases"/>
    <property type="match status" value="1"/>
</dbReference>
<dbReference type="HOGENOM" id="CLU_2250325_0_0_1"/>
<evidence type="ECO:0000256" key="5">
    <source>
        <dbReference type="ARBA" id="ARBA00022801"/>
    </source>
</evidence>
<dbReference type="PANTHER" id="PTHR42715:SF3">
    <property type="entry name" value="BETA-GLUCOSIDASE B-RELATED"/>
    <property type="match status" value="1"/>
</dbReference>
<dbReference type="PRINTS" id="PR00133">
    <property type="entry name" value="GLHYDRLASE3"/>
</dbReference>
<dbReference type="InterPro" id="IPR050288">
    <property type="entry name" value="Cellulose_deg_GH3"/>
</dbReference>
<protein>
    <recommendedName>
        <fullName evidence="4">beta-glucosidase</fullName>
        <ecNumber evidence="4">3.2.1.21</ecNumber>
    </recommendedName>
</protein>
<sequence length="104" mass="11187">MDTQAVLQSLTLEEKVSLLSGTPDDFTSIAGIPRNNIPLLQTADSISGIRPTEFDSSLTTACFPNTACIASTWNIELLKEMGHELTSQAKLKNAQIILGPTINI</sequence>
<dbReference type="InterPro" id="IPR001764">
    <property type="entry name" value="Glyco_hydro_3_N"/>
</dbReference>
<dbReference type="KEGG" id="fpu:FPSE_10814"/>
<evidence type="ECO:0000256" key="4">
    <source>
        <dbReference type="ARBA" id="ARBA00012744"/>
    </source>
</evidence>
<keyword evidence="5" id="KW-0378">Hydrolase</keyword>
<evidence type="ECO:0000256" key="1">
    <source>
        <dbReference type="ARBA" id="ARBA00000448"/>
    </source>
</evidence>
<dbReference type="InterPro" id="IPR036962">
    <property type="entry name" value="Glyco_hydro_3_N_sf"/>
</dbReference>
<dbReference type="AlphaFoldDB" id="K3UC27"/>
<dbReference type="Proteomes" id="UP000007978">
    <property type="component" value="Chromosome 4"/>
</dbReference>
<organism evidence="8 9">
    <name type="scientific">Fusarium pseudograminearum (strain CS3096)</name>
    <name type="common">Wheat and barley crown-rot fungus</name>
    <dbReference type="NCBI Taxonomy" id="1028729"/>
    <lineage>
        <taxon>Eukaryota</taxon>
        <taxon>Fungi</taxon>
        <taxon>Dikarya</taxon>
        <taxon>Ascomycota</taxon>
        <taxon>Pezizomycotina</taxon>
        <taxon>Sordariomycetes</taxon>
        <taxon>Hypocreomycetidae</taxon>
        <taxon>Hypocreales</taxon>
        <taxon>Nectriaceae</taxon>
        <taxon>Fusarium</taxon>
    </lineage>
</organism>
<dbReference type="InterPro" id="IPR017853">
    <property type="entry name" value="GH"/>
</dbReference>
<proteinExistence type="inferred from homology"/>
<dbReference type="RefSeq" id="XP_009262206.1">
    <property type="nucleotide sequence ID" value="XM_009263931.1"/>
</dbReference>
<accession>K3UC27</accession>
<dbReference type="Gene3D" id="3.20.20.300">
    <property type="entry name" value="Glycoside hydrolase, family 3, N-terminal domain"/>
    <property type="match status" value="1"/>
</dbReference>
<dbReference type="EC" id="3.2.1.21" evidence="4"/>
<dbReference type="EMBL" id="AFNW01000369">
    <property type="protein sequence ID" value="EKJ69001.1"/>
    <property type="molecule type" value="Genomic_DNA"/>
</dbReference>
<evidence type="ECO:0000313" key="8">
    <source>
        <dbReference type="EMBL" id="EKJ69001.1"/>
    </source>
</evidence>